<comment type="caution">
    <text evidence="1">The sequence shown here is derived from an EMBL/GenBank/DDBJ whole genome shotgun (WGS) entry which is preliminary data.</text>
</comment>
<organism evidence="1 2">
    <name type="scientific">Agrilutibacter niabensis</name>
    <dbReference type="NCBI Taxonomy" id="380628"/>
    <lineage>
        <taxon>Bacteria</taxon>
        <taxon>Pseudomonadati</taxon>
        <taxon>Pseudomonadota</taxon>
        <taxon>Gammaproteobacteria</taxon>
        <taxon>Lysobacterales</taxon>
        <taxon>Lysobacteraceae</taxon>
        <taxon>Agrilutibacter</taxon>
    </lineage>
</organism>
<protein>
    <submittedName>
        <fullName evidence="1">ABC-type bacteriocin/lantibiotic exporter with double-glycine peptidase domain</fullName>
    </submittedName>
</protein>
<sequence length="69" mass="7410">MKERLVNDAVRQLGLTKVIVAHRPETIASADRILLIGQGRVVRDFRLQAHAAAVGGATEERHPAASSAL</sequence>
<reference evidence="1 2" key="1">
    <citation type="submission" date="2023-07" db="EMBL/GenBank/DDBJ databases">
        <title>Sorghum-associated microbial communities from plants grown in Nebraska, USA.</title>
        <authorList>
            <person name="Schachtman D."/>
        </authorList>
    </citation>
    <scope>NUCLEOTIDE SEQUENCE [LARGE SCALE GENOMIC DNA]</scope>
    <source>
        <strain evidence="1 2">BE187</strain>
    </source>
</reference>
<keyword evidence="2" id="KW-1185">Reference proteome</keyword>
<gene>
    <name evidence="1" type="ORF">J2X04_000886</name>
</gene>
<dbReference type="InterPro" id="IPR027417">
    <property type="entry name" value="P-loop_NTPase"/>
</dbReference>
<dbReference type="Proteomes" id="UP001267878">
    <property type="component" value="Unassembled WGS sequence"/>
</dbReference>
<dbReference type="Gene3D" id="3.40.50.300">
    <property type="entry name" value="P-loop containing nucleotide triphosphate hydrolases"/>
    <property type="match status" value="1"/>
</dbReference>
<accession>A0ABU1VM43</accession>
<evidence type="ECO:0000313" key="2">
    <source>
        <dbReference type="Proteomes" id="UP001267878"/>
    </source>
</evidence>
<dbReference type="EMBL" id="JAVDVW010000001">
    <property type="protein sequence ID" value="MDR7098539.1"/>
    <property type="molecule type" value="Genomic_DNA"/>
</dbReference>
<name>A0ABU1VM43_9GAMM</name>
<proteinExistence type="predicted"/>
<evidence type="ECO:0000313" key="1">
    <source>
        <dbReference type="EMBL" id="MDR7098539.1"/>
    </source>
</evidence>
<dbReference type="SUPFAM" id="SSF52540">
    <property type="entry name" value="P-loop containing nucleoside triphosphate hydrolases"/>
    <property type="match status" value="1"/>
</dbReference>